<proteinExistence type="predicted"/>
<dbReference type="InterPro" id="IPR011335">
    <property type="entry name" value="Restrct_endonuc-II-like"/>
</dbReference>
<dbReference type="RefSeq" id="WP_285487635.1">
    <property type="nucleotide sequence ID" value="NZ_BSTI01000007.1"/>
</dbReference>
<dbReference type="InterPro" id="IPR012296">
    <property type="entry name" value="Nuclease_put_TT1808"/>
</dbReference>
<dbReference type="Proteomes" id="UP001165136">
    <property type="component" value="Unassembled WGS sequence"/>
</dbReference>
<protein>
    <recommendedName>
        <fullName evidence="1">Putative restriction endonuclease domain-containing protein</fullName>
    </recommendedName>
</protein>
<evidence type="ECO:0000313" key="2">
    <source>
        <dbReference type="EMBL" id="GLY67103.1"/>
    </source>
</evidence>
<organism evidence="2 3">
    <name type="scientific">Amycolatopsis taiwanensis</name>
    <dbReference type="NCBI Taxonomy" id="342230"/>
    <lineage>
        <taxon>Bacteria</taxon>
        <taxon>Bacillati</taxon>
        <taxon>Actinomycetota</taxon>
        <taxon>Actinomycetes</taxon>
        <taxon>Pseudonocardiales</taxon>
        <taxon>Pseudonocardiaceae</taxon>
        <taxon>Amycolatopsis</taxon>
    </lineage>
</organism>
<dbReference type="PANTHER" id="PTHR35400:SF3">
    <property type="entry name" value="SLL1072 PROTEIN"/>
    <property type="match status" value="1"/>
</dbReference>
<dbReference type="InterPro" id="IPR008538">
    <property type="entry name" value="Uma2"/>
</dbReference>
<evidence type="ECO:0000259" key="1">
    <source>
        <dbReference type="Pfam" id="PF05685"/>
    </source>
</evidence>
<name>A0A9W6VDA8_9PSEU</name>
<dbReference type="PANTHER" id="PTHR35400">
    <property type="entry name" value="SLR1083 PROTEIN"/>
    <property type="match status" value="1"/>
</dbReference>
<keyword evidence="3" id="KW-1185">Reference proteome</keyword>
<gene>
    <name evidence="2" type="ORF">Atai01_37220</name>
</gene>
<evidence type="ECO:0000313" key="3">
    <source>
        <dbReference type="Proteomes" id="UP001165136"/>
    </source>
</evidence>
<dbReference type="Gene3D" id="3.90.1570.10">
    <property type="entry name" value="tt1808, chain A"/>
    <property type="match status" value="1"/>
</dbReference>
<dbReference type="CDD" id="cd06260">
    <property type="entry name" value="DUF820-like"/>
    <property type="match status" value="1"/>
</dbReference>
<reference evidence="2" key="1">
    <citation type="submission" date="2023-03" db="EMBL/GenBank/DDBJ databases">
        <title>Amycolatopsis taiwanensis NBRC 103393.</title>
        <authorList>
            <person name="Ichikawa N."/>
            <person name="Sato H."/>
            <person name="Tonouchi N."/>
        </authorList>
    </citation>
    <scope>NUCLEOTIDE SEQUENCE</scope>
    <source>
        <strain evidence="2">NBRC 103393</strain>
    </source>
</reference>
<dbReference type="SUPFAM" id="SSF52980">
    <property type="entry name" value="Restriction endonuclease-like"/>
    <property type="match status" value="1"/>
</dbReference>
<feature type="domain" description="Putative restriction endonuclease" evidence="1">
    <location>
        <begin position="21"/>
        <end position="184"/>
    </location>
</feature>
<sequence>MSTAFADSALTWEYLLHTWRALEVPEGWRPELTVEGIQIAPPPEGQHNLTAARLHRALLPVVPDGHEVFQTQGVGFRNVGSIYVPDLCVAPVAAIPHGSDPVPTEHVLLAVEITSRSNAEHDRKKKRWAYAHGPVPQYLLIDAFDEDGPAVSLFSDPVKGVYSRTIRIPFGEPIKIGAPFGIDLDTAGF</sequence>
<dbReference type="AlphaFoldDB" id="A0A9W6VDA8"/>
<dbReference type="Pfam" id="PF05685">
    <property type="entry name" value="Uma2"/>
    <property type="match status" value="1"/>
</dbReference>
<accession>A0A9W6VDA8</accession>
<comment type="caution">
    <text evidence="2">The sequence shown here is derived from an EMBL/GenBank/DDBJ whole genome shotgun (WGS) entry which is preliminary data.</text>
</comment>
<dbReference type="EMBL" id="BSTI01000007">
    <property type="protein sequence ID" value="GLY67103.1"/>
    <property type="molecule type" value="Genomic_DNA"/>
</dbReference>